<dbReference type="SUPFAM" id="SSF46894">
    <property type="entry name" value="C-terminal effector domain of the bipartite response regulators"/>
    <property type="match status" value="1"/>
</dbReference>
<dbReference type="CDD" id="cd06170">
    <property type="entry name" value="LuxR_C_like"/>
    <property type="match status" value="1"/>
</dbReference>
<dbReference type="Proteomes" id="UP001597116">
    <property type="component" value="Unassembled WGS sequence"/>
</dbReference>
<dbReference type="Gene3D" id="3.40.50.2300">
    <property type="match status" value="1"/>
</dbReference>
<dbReference type="PANTHER" id="PTHR43214:SF43">
    <property type="entry name" value="TWO-COMPONENT RESPONSE REGULATOR"/>
    <property type="match status" value="1"/>
</dbReference>
<keyword evidence="1 3" id="KW-0597">Phosphoprotein</keyword>
<gene>
    <name evidence="6" type="ORF">ACFQ4C_07125</name>
</gene>
<protein>
    <submittedName>
        <fullName evidence="6">Response regulator</fullName>
    </submittedName>
</protein>
<evidence type="ECO:0000259" key="4">
    <source>
        <dbReference type="PROSITE" id="PS50043"/>
    </source>
</evidence>
<evidence type="ECO:0000259" key="5">
    <source>
        <dbReference type="PROSITE" id="PS50110"/>
    </source>
</evidence>
<feature type="modified residue" description="4-aspartylphosphate" evidence="3">
    <location>
        <position position="64"/>
    </location>
</feature>
<dbReference type="PROSITE" id="PS50043">
    <property type="entry name" value="HTH_LUXR_2"/>
    <property type="match status" value="1"/>
</dbReference>
<dbReference type="SMART" id="SM00448">
    <property type="entry name" value="REC"/>
    <property type="match status" value="1"/>
</dbReference>
<accession>A0ABW3Q6S7</accession>
<evidence type="ECO:0000313" key="7">
    <source>
        <dbReference type="Proteomes" id="UP001597116"/>
    </source>
</evidence>
<dbReference type="PROSITE" id="PS50110">
    <property type="entry name" value="RESPONSE_REGULATORY"/>
    <property type="match status" value="1"/>
</dbReference>
<dbReference type="PRINTS" id="PR00038">
    <property type="entry name" value="HTHLUXR"/>
</dbReference>
<dbReference type="SMART" id="SM00421">
    <property type="entry name" value="HTH_LUXR"/>
    <property type="match status" value="1"/>
</dbReference>
<name>A0ABW3Q6S7_9BACT</name>
<dbReference type="PANTHER" id="PTHR43214">
    <property type="entry name" value="TWO-COMPONENT RESPONSE REGULATOR"/>
    <property type="match status" value="1"/>
</dbReference>
<keyword evidence="7" id="KW-1185">Reference proteome</keyword>
<keyword evidence="2" id="KW-0238">DNA-binding</keyword>
<sequence length="216" mass="24271">MFKFKYDRSMPIRVCVYEDNQPLRDALSLLIQTTEAFELVGAFGDCHQVEQQIASLRPHVVLMDIDLPGVSGTEATLRIRRKFPATDILILTVFEDDDRVFEAIRSGATGYLLKKTPPVRILAAIEEVYEGGAPMSPNIARRVMHSMHRSTTPSDFDQLTPRESMILALLAAGNSYKMVAAEANISIDTARTHIKRIYEKLHVHSVAEAVAKYLKR</sequence>
<proteinExistence type="predicted"/>
<evidence type="ECO:0000256" key="1">
    <source>
        <dbReference type="ARBA" id="ARBA00022553"/>
    </source>
</evidence>
<feature type="domain" description="Response regulatory" evidence="5">
    <location>
        <begin position="13"/>
        <end position="129"/>
    </location>
</feature>
<evidence type="ECO:0000256" key="3">
    <source>
        <dbReference type="PROSITE-ProRule" id="PRU00169"/>
    </source>
</evidence>
<dbReference type="InterPro" id="IPR016032">
    <property type="entry name" value="Sig_transdc_resp-reg_C-effctor"/>
</dbReference>
<feature type="domain" description="HTH luxR-type" evidence="4">
    <location>
        <begin position="152"/>
        <end position="216"/>
    </location>
</feature>
<dbReference type="InterPro" id="IPR011006">
    <property type="entry name" value="CheY-like_superfamily"/>
</dbReference>
<dbReference type="SUPFAM" id="SSF52172">
    <property type="entry name" value="CheY-like"/>
    <property type="match status" value="1"/>
</dbReference>
<dbReference type="InterPro" id="IPR001789">
    <property type="entry name" value="Sig_transdc_resp-reg_receiver"/>
</dbReference>
<evidence type="ECO:0000256" key="2">
    <source>
        <dbReference type="ARBA" id="ARBA00023125"/>
    </source>
</evidence>
<dbReference type="Pfam" id="PF00196">
    <property type="entry name" value="GerE"/>
    <property type="match status" value="1"/>
</dbReference>
<dbReference type="InterPro" id="IPR000792">
    <property type="entry name" value="Tscrpt_reg_LuxR_C"/>
</dbReference>
<dbReference type="InterPro" id="IPR039420">
    <property type="entry name" value="WalR-like"/>
</dbReference>
<dbReference type="InterPro" id="IPR058245">
    <property type="entry name" value="NreC/VraR/RcsB-like_REC"/>
</dbReference>
<dbReference type="CDD" id="cd17535">
    <property type="entry name" value="REC_NarL-like"/>
    <property type="match status" value="1"/>
</dbReference>
<dbReference type="EMBL" id="JBHTLP010000003">
    <property type="protein sequence ID" value="MFD1140872.1"/>
    <property type="molecule type" value="Genomic_DNA"/>
</dbReference>
<evidence type="ECO:0000313" key="6">
    <source>
        <dbReference type="EMBL" id="MFD1140872.1"/>
    </source>
</evidence>
<dbReference type="Pfam" id="PF00072">
    <property type="entry name" value="Response_reg"/>
    <property type="match status" value="1"/>
</dbReference>
<comment type="caution">
    <text evidence="6">The sequence shown here is derived from an EMBL/GenBank/DDBJ whole genome shotgun (WGS) entry which is preliminary data.</text>
</comment>
<reference evidence="7" key="1">
    <citation type="journal article" date="2019" name="Int. J. Syst. Evol. Microbiol.">
        <title>The Global Catalogue of Microorganisms (GCM) 10K type strain sequencing project: providing services to taxonomists for standard genome sequencing and annotation.</title>
        <authorList>
            <consortium name="The Broad Institute Genomics Platform"/>
            <consortium name="The Broad Institute Genome Sequencing Center for Infectious Disease"/>
            <person name="Wu L."/>
            <person name="Ma J."/>
        </authorList>
    </citation>
    <scope>NUCLEOTIDE SEQUENCE [LARGE SCALE GENOMIC DNA]</scope>
    <source>
        <strain evidence="7">CCUG 55608</strain>
    </source>
</reference>
<organism evidence="6 7">
    <name type="scientific">Larkinella insperata</name>
    <dbReference type="NCBI Taxonomy" id="332158"/>
    <lineage>
        <taxon>Bacteria</taxon>
        <taxon>Pseudomonadati</taxon>
        <taxon>Bacteroidota</taxon>
        <taxon>Cytophagia</taxon>
        <taxon>Cytophagales</taxon>
        <taxon>Spirosomataceae</taxon>
        <taxon>Larkinella</taxon>
    </lineage>
</organism>